<gene>
    <name evidence="7" type="ORF">CBF29_01525</name>
</gene>
<evidence type="ECO:0000256" key="4">
    <source>
        <dbReference type="ARBA" id="ARBA00022989"/>
    </source>
</evidence>
<feature type="transmembrane region" description="Helical" evidence="6">
    <location>
        <begin position="43"/>
        <end position="65"/>
    </location>
</feature>
<reference evidence="7 8" key="1">
    <citation type="submission" date="2017-05" db="EMBL/GenBank/DDBJ databases">
        <title>Vagococcus spp. assemblies.</title>
        <authorList>
            <person name="Gulvik C.A."/>
        </authorList>
    </citation>
    <scope>NUCLEOTIDE SEQUENCE [LARGE SCALE GENOMIC DNA]</scope>
    <source>
        <strain evidence="7 8">CCUG 51432</strain>
    </source>
</reference>
<evidence type="ECO:0000256" key="6">
    <source>
        <dbReference type="SAM" id="Phobius"/>
    </source>
</evidence>
<feature type="transmembrane region" description="Helical" evidence="6">
    <location>
        <begin position="300"/>
        <end position="324"/>
    </location>
</feature>
<feature type="transmembrane region" description="Helical" evidence="6">
    <location>
        <begin position="268"/>
        <end position="288"/>
    </location>
</feature>
<sequence length="419" mass="46119">MRLLKEYPLFRKTIINNFISTLGDSMYYIALMTYAAQLDRPDFGIMLVSLSESLPYLFSLMMGSLADMSGQRTKKIIYTGLWRGGLYFLVGILIGFKPSMMILAGITLINFVSDIIGKFDAGLWAPFLPFLVSAEDFEEAQGMKGAINQIVNMMSQFVGAFLLGIFSYRLLAFINSFTFFLTVLIVLTIVSELLQIEKNQMDSSRQQLAFRTIWEQMVSSVKELYHNRILFTQLVLFSLANGLLTVLVPLVSLLFIENTHLLINNFSFSLALFSALMSAGVVAGSLFGSKTFKSMELNTLCFYIFMAIFCVGIGILGANIWVLFIGGVGVGLFVGGASPKLSAAVVRQIPIDKLGSVNGGISTLLMSVPPIATTMFTGLASAKTLNAAVYLLLICSVVFALASLWFGFKRLPQRDARKS</sequence>
<dbReference type="RefSeq" id="WP_126806580.1">
    <property type="nucleotide sequence ID" value="NZ_NGKA01000002.1"/>
</dbReference>
<evidence type="ECO:0000313" key="7">
    <source>
        <dbReference type="EMBL" id="RSU15046.1"/>
    </source>
</evidence>
<feature type="transmembrane region" description="Helical" evidence="6">
    <location>
        <begin position="14"/>
        <end position="37"/>
    </location>
</feature>
<keyword evidence="4 6" id="KW-1133">Transmembrane helix</keyword>
<evidence type="ECO:0000256" key="3">
    <source>
        <dbReference type="ARBA" id="ARBA00022692"/>
    </source>
</evidence>
<evidence type="ECO:0000256" key="2">
    <source>
        <dbReference type="ARBA" id="ARBA00022475"/>
    </source>
</evidence>
<dbReference type="PANTHER" id="PTHR23513">
    <property type="entry name" value="INTEGRAL MEMBRANE EFFLUX PROTEIN-RELATED"/>
    <property type="match status" value="1"/>
</dbReference>
<dbReference type="OrthoDB" id="2293709at2"/>
<proteinExistence type="predicted"/>
<feature type="transmembrane region" description="Helical" evidence="6">
    <location>
        <begin position="387"/>
        <end position="408"/>
    </location>
</feature>
<dbReference type="SUPFAM" id="SSF103473">
    <property type="entry name" value="MFS general substrate transporter"/>
    <property type="match status" value="1"/>
</dbReference>
<name>A0A430B3W7_9ENTE</name>
<comment type="subcellular location">
    <subcellularLocation>
        <location evidence="1">Cell membrane</location>
        <topology evidence="1">Multi-pass membrane protein</topology>
    </subcellularLocation>
</comment>
<comment type="caution">
    <text evidence="7">The sequence shown here is derived from an EMBL/GenBank/DDBJ whole genome shotgun (WGS) entry which is preliminary data.</text>
</comment>
<dbReference type="InterPro" id="IPR036259">
    <property type="entry name" value="MFS_trans_sf"/>
</dbReference>
<protein>
    <recommendedName>
        <fullName evidence="9">MFS transporter</fullName>
    </recommendedName>
</protein>
<keyword evidence="3 6" id="KW-0812">Transmembrane</keyword>
<evidence type="ECO:0008006" key="9">
    <source>
        <dbReference type="Google" id="ProtNLM"/>
    </source>
</evidence>
<dbReference type="EMBL" id="NGKA01000002">
    <property type="protein sequence ID" value="RSU15046.1"/>
    <property type="molecule type" value="Genomic_DNA"/>
</dbReference>
<accession>A0A430B3W7</accession>
<dbReference type="GO" id="GO:0005886">
    <property type="term" value="C:plasma membrane"/>
    <property type="evidence" value="ECO:0007669"/>
    <property type="project" value="UniProtKB-SubCell"/>
</dbReference>
<evidence type="ECO:0000313" key="8">
    <source>
        <dbReference type="Proteomes" id="UP000287605"/>
    </source>
</evidence>
<dbReference type="PANTHER" id="PTHR23513:SF6">
    <property type="entry name" value="MAJOR FACILITATOR SUPERFAMILY ASSOCIATED DOMAIN-CONTAINING PROTEIN"/>
    <property type="match status" value="1"/>
</dbReference>
<feature type="transmembrane region" description="Helical" evidence="6">
    <location>
        <begin position="86"/>
        <end position="109"/>
    </location>
</feature>
<dbReference type="Gene3D" id="1.20.1250.20">
    <property type="entry name" value="MFS general substrate transporter like domains"/>
    <property type="match status" value="1"/>
</dbReference>
<dbReference type="AlphaFoldDB" id="A0A430B3W7"/>
<feature type="transmembrane region" description="Helical" evidence="6">
    <location>
        <begin position="234"/>
        <end position="256"/>
    </location>
</feature>
<keyword evidence="5 6" id="KW-0472">Membrane</keyword>
<evidence type="ECO:0000256" key="5">
    <source>
        <dbReference type="ARBA" id="ARBA00023136"/>
    </source>
</evidence>
<feature type="transmembrane region" description="Helical" evidence="6">
    <location>
        <begin position="172"/>
        <end position="194"/>
    </location>
</feature>
<dbReference type="Proteomes" id="UP000287605">
    <property type="component" value="Unassembled WGS sequence"/>
</dbReference>
<keyword evidence="2" id="KW-1003">Cell membrane</keyword>
<keyword evidence="8" id="KW-1185">Reference proteome</keyword>
<evidence type="ECO:0000256" key="1">
    <source>
        <dbReference type="ARBA" id="ARBA00004651"/>
    </source>
</evidence>
<organism evidence="7 8">
    <name type="scientific">Vagococcus elongatus</name>
    <dbReference type="NCBI Taxonomy" id="180344"/>
    <lineage>
        <taxon>Bacteria</taxon>
        <taxon>Bacillati</taxon>
        <taxon>Bacillota</taxon>
        <taxon>Bacilli</taxon>
        <taxon>Lactobacillales</taxon>
        <taxon>Enterococcaceae</taxon>
        <taxon>Vagococcus</taxon>
    </lineage>
</organism>